<dbReference type="AlphaFoldDB" id="A0A9D9I9B1"/>
<protein>
    <recommendedName>
        <fullName evidence="3">DUF4359 domain-containing protein</fullName>
    </recommendedName>
</protein>
<dbReference type="EMBL" id="JADIMH010000035">
    <property type="protein sequence ID" value="MBO8467381.1"/>
    <property type="molecule type" value="Genomic_DNA"/>
</dbReference>
<evidence type="ECO:0000313" key="2">
    <source>
        <dbReference type="Proteomes" id="UP000823660"/>
    </source>
</evidence>
<dbReference type="Proteomes" id="UP000823660">
    <property type="component" value="Unassembled WGS sequence"/>
</dbReference>
<evidence type="ECO:0000313" key="1">
    <source>
        <dbReference type="EMBL" id="MBO8467381.1"/>
    </source>
</evidence>
<proteinExistence type="predicted"/>
<accession>A0A9D9I9B1</accession>
<name>A0A9D9I9B1_9BACT</name>
<sequence>MKAIFYTLLIIIILGGICVATCPDREAHSAALKDLVNQVITAELSGEEEDADLVAFGSMIGTGLGGLVIDNMLNVENYFVCSIGSVTYDGEAQTVSVGLLNHVFTIDKEKALQMAEEFFN</sequence>
<reference evidence="1" key="2">
    <citation type="journal article" date="2021" name="PeerJ">
        <title>Extensive microbial diversity within the chicken gut microbiome revealed by metagenomics and culture.</title>
        <authorList>
            <person name="Gilroy R."/>
            <person name="Ravi A."/>
            <person name="Getino M."/>
            <person name="Pursley I."/>
            <person name="Horton D.L."/>
            <person name="Alikhan N.F."/>
            <person name="Baker D."/>
            <person name="Gharbi K."/>
            <person name="Hall N."/>
            <person name="Watson M."/>
            <person name="Adriaenssens E.M."/>
            <person name="Foster-Nyarko E."/>
            <person name="Jarju S."/>
            <person name="Secka A."/>
            <person name="Antonio M."/>
            <person name="Oren A."/>
            <person name="Chaudhuri R.R."/>
            <person name="La Ragione R."/>
            <person name="Hildebrand F."/>
            <person name="Pallen M.J."/>
        </authorList>
    </citation>
    <scope>NUCLEOTIDE SEQUENCE</scope>
    <source>
        <strain evidence="1">B1-15692</strain>
    </source>
</reference>
<evidence type="ECO:0008006" key="3">
    <source>
        <dbReference type="Google" id="ProtNLM"/>
    </source>
</evidence>
<gene>
    <name evidence="1" type="ORF">IAB99_06425</name>
</gene>
<comment type="caution">
    <text evidence="1">The sequence shown here is derived from an EMBL/GenBank/DDBJ whole genome shotgun (WGS) entry which is preliminary data.</text>
</comment>
<reference evidence="1" key="1">
    <citation type="submission" date="2020-10" db="EMBL/GenBank/DDBJ databases">
        <authorList>
            <person name="Gilroy R."/>
        </authorList>
    </citation>
    <scope>NUCLEOTIDE SEQUENCE</scope>
    <source>
        <strain evidence="1">B1-15692</strain>
    </source>
</reference>
<organism evidence="1 2">
    <name type="scientific">Candidatus Cryptobacteroides faecipullorum</name>
    <dbReference type="NCBI Taxonomy" id="2840764"/>
    <lineage>
        <taxon>Bacteria</taxon>
        <taxon>Pseudomonadati</taxon>
        <taxon>Bacteroidota</taxon>
        <taxon>Bacteroidia</taxon>
        <taxon>Bacteroidales</taxon>
        <taxon>Candidatus Cryptobacteroides</taxon>
    </lineage>
</organism>